<dbReference type="InterPro" id="IPR001529">
    <property type="entry name" value="Zn_ribbon_RPB9"/>
</dbReference>
<dbReference type="GO" id="GO:0006351">
    <property type="term" value="P:DNA-templated transcription"/>
    <property type="evidence" value="ECO:0007669"/>
    <property type="project" value="InterPro"/>
</dbReference>
<name>A0A6C0KIS7_9ZZZZ</name>
<dbReference type="EMBL" id="MN740898">
    <property type="protein sequence ID" value="QHU17056.1"/>
    <property type="molecule type" value="Genomic_DNA"/>
</dbReference>
<proteinExistence type="predicted"/>
<feature type="domain" description="DNA-directed RNA polymerase II subunit RPB9-like zinc ribbon" evidence="1">
    <location>
        <begin position="2"/>
        <end position="59"/>
    </location>
</feature>
<sequence>MKFCTHCNNMLYISIDEADGNQLTYYCRNCGAKDENLTAESLCVLETHLKKGEQKFNHIINKYTKQDPTLPRIYNVRCPNASCVTNSSDAKSPAEVIYMRYDDDALKYLYICVTCDNVWKTDDNK</sequence>
<accession>A0A6C0KIS7</accession>
<protein>
    <recommendedName>
        <fullName evidence="1">DNA-directed RNA polymerase II subunit RPB9-like zinc ribbon domain-containing protein</fullName>
    </recommendedName>
</protein>
<dbReference type="Pfam" id="PF02150">
    <property type="entry name" value="Zn_ribbon_RPB9"/>
    <property type="match status" value="1"/>
</dbReference>
<dbReference type="SUPFAM" id="SSF57783">
    <property type="entry name" value="Zinc beta-ribbon"/>
    <property type="match status" value="1"/>
</dbReference>
<dbReference type="Gene3D" id="2.20.25.10">
    <property type="match status" value="2"/>
</dbReference>
<dbReference type="SMART" id="SM00661">
    <property type="entry name" value="RPOL9"/>
    <property type="match status" value="1"/>
</dbReference>
<dbReference type="AlphaFoldDB" id="A0A6C0KIS7"/>
<reference evidence="2" key="1">
    <citation type="journal article" date="2020" name="Nature">
        <title>Giant virus diversity and host interactions through global metagenomics.</title>
        <authorList>
            <person name="Schulz F."/>
            <person name="Roux S."/>
            <person name="Paez-Espino D."/>
            <person name="Jungbluth S."/>
            <person name="Walsh D.A."/>
            <person name="Denef V.J."/>
            <person name="McMahon K.D."/>
            <person name="Konstantinidis K.T."/>
            <person name="Eloe-Fadrosh E.A."/>
            <person name="Kyrpides N.C."/>
            <person name="Woyke T."/>
        </authorList>
    </citation>
    <scope>NUCLEOTIDE SEQUENCE</scope>
    <source>
        <strain evidence="2">GVMAG-S-3300012000-57</strain>
    </source>
</reference>
<evidence type="ECO:0000313" key="2">
    <source>
        <dbReference type="EMBL" id="QHU17056.1"/>
    </source>
</evidence>
<organism evidence="2">
    <name type="scientific">viral metagenome</name>
    <dbReference type="NCBI Taxonomy" id="1070528"/>
    <lineage>
        <taxon>unclassified sequences</taxon>
        <taxon>metagenomes</taxon>
        <taxon>organismal metagenomes</taxon>
    </lineage>
</organism>
<evidence type="ECO:0000259" key="1">
    <source>
        <dbReference type="SMART" id="SM00661"/>
    </source>
</evidence>